<evidence type="ECO:0000256" key="2">
    <source>
        <dbReference type="ARBA" id="ARBA00022723"/>
    </source>
</evidence>
<dbReference type="PANTHER" id="PTHR42978">
    <property type="entry name" value="QUORUM-QUENCHING LACTONASE YTNP-RELATED-RELATED"/>
    <property type="match status" value="1"/>
</dbReference>
<sequence length="308" mass="34728">MAPNTIINKAVFINSGPFTRPATSFNRGPYRVIKGAKAESRRKSKPGKEVGAWNIKKPVNEQPDEWLKKELDCLQTAVKFETQEIARKMGKVEEIRKELVRLQAAKEEPQEETWVQEHNEEKAIPLPQFPCLTVTITTTPLPTPTTTVKLYLLNGGSMTAEYHKLHAGEPPAKEFRMYNRCFLIHHAAQKRHAHFDHARPISGIFPDATAYFGPGTSEYCSPGHISDSLSPWDGRCFDPNHANVPERWETLSGPWMPFGPFEKAIDFFGDGSFWAVSAPGQMPGNLCAGCMLLSRMMQAGWRKGRMRF</sequence>
<dbReference type="Proteomes" id="UP001610563">
    <property type="component" value="Unassembled WGS sequence"/>
</dbReference>
<dbReference type="InterPro" id="IPR051013">
    <property type="entry name" value="MBL_superfamily_lactonases"/>
</dbReference>
<name>A0ABR4GED9_9EURO</name>
<keyword evidence="4" id="KW-0862">Zinc</keyword>
<organism evidence="6 7">
    <name type="scientific">Aspergillus keveii</name>
    <dbReference type="NCBI Taxonomy" id="714993"/>
    <lineage>
        <taxon>Eukaryota</taxon>
        <taxon>Fungi</taxon>
        <taxon>Dikarya</taxon>
        <taxon>Ascomycota</taxon>
        <taxon>Pezizomycotina</taxon>
        <taxon>Eurotiomycetes</taxon>
        <taxon>Eurotiomycetidae</taxon>
        <taxon>Eurotiales</taxon>
        <taxon>Aspergillaceae</taxon>
        <taxon>Aspergillus</taxon>
        <taxon>Aspergillus subgen. Nidulantes</taxon>
    </lineage>
</organism>
<keyword evidence="7" id="KW-1185">Reference proteome</keyword>
<keyword evidence="2" id="KW-0479">Metal-binding</keyword>
<evidence type="ECO:0000256" key="3">
    <source>
        <dbReference type="ARBA" id="ARBA00022801"/>
    </source>
</evidence>
<protein>
    <submittedName>
        <fullName evidence="6">Uncharacterized protein</fullName>
    </submittedName>
</protein>
<evidence type="ECO:0000313" key="6">
    <source>
        <dbReference type="EMBL" id="KAL2797357.1"/>
    </source>
</evidence>
<comment type="similarity">
    <text evidence="1">Belongs to the metallo-beta-lactamase superfamily.</text>
</comment>
<keyword evidence="3" id="KW-0378">Hydrolase</keyword>
<evidence type="ECO:0000256" key="1">
    <source>
        <dbReference type="ARBA" id="ARBA00007749"/>
    </source>
</evidence>
<dbReference type="PANTHER" id="PTHR42978:SF4">
    <property type="entry name" value="METALLO-BETA-LACTAMASE DOMAIN-CONTAINING PROTEIN"/>
    <property type="match status" value="1"/>
</dbReference>
<accession>A0ABR4GED9</accession>
<reference evidence="6 7" key="1">
    <citation type="submission" date="2024-07" db="EMBL/GenBank/DDBJ databases">
        <title>Section-level genome sequencing and comparative genomics of Aspergillus sections Usti and Cavernicolus.</title>
        <authorList>
            <consortium name="Lawrence Berkeley National Laboratory"/>
            <person name="Nybo J.L."/>
            <person name="Vesth T.C."/>
            <person name="Theobald S."/>
            <person name="Frisvad J.C."/>
            <person name="Larsen T.O."/>
            <person name="Kjaerboelling I."/>
            <person name="Rothschild-Mancinelli K."/>
            <person name="Lyhne E.K."/>
            <person name="Kogle M.E."/>
            <person name="Barry K."/>
            <person name="Clum A."/>
            <person name="Na H."/>
            <person name="Ledsgaard L."/>
            <person name="Lin J."/>
            <person name="Lipzen A."/>
            <person name="Kuo A."/>
            <person name="Riley R."/>
            <person name="Mondo S."/>
            <person name="Labutti K."/>
            <person name="Haridas S."/>
            <person name="Pangalinan J."/>
            <person name="Salamov A.A."/>
            <person name="Simmons B.A."/>
            <person name="Magnuson J.K."/>
            <person name="Chen J."/>
            <person name="Drula E."/>
            <person name="Henrissat B."/>
            <person name="Wiebenga A."/>
            <person name="Lubbers R.J."/>
            <person name="Gomes A.C."/>
            <person name="Makela M.R."/>
            <person name="Stajich J."/>
            <person name="Grigoriev I.V."/>
            <person name="Mortensen U.H."/>
            <person name="De Vries R.P."/>
            <person name="Baker S.E."/>
            <person name="Andersen M.R."/>
        </authorList>
    </citation>
    <scope>NUCLEOTIDE SEQUENCE [LARGE SCALE GENOMIC DNA]</scope>
    <source>
        <strain evidence="6 7">CBS 209.92</strain>
    </source>
</reference>
<feature type="coiled-coil region" evidence="5">
    <location>
        <begin position="85"/>
        <end position="112"/>
    </location>
</feature>
<gene>
    <name evidence="6" type="ORF">BJX66DRAFT_334977</name>
</gene>
<dbReference type="SUPFAM" id="SSF56281">
    <property type="entry name" value="Metallo-hydrolase/oxidoreductase"/>
    <property type="match status" value="1"/>
</dbReference>
<dbReference type="EMBL" id="JBFTWV010000019">
    <property type="protein sequence ID" value="KAL2797357.1"/>
    <property type="molecule type" value="Genomic_DNA"/>
</dbReference>
<proteinExistence type="inferred from homology"/>
<evidence type="ECO:0000313" key="7">
    <source>
        <dbReference type="Proteomes" id="UP001610563"/>
    </source>
</evidence>
<comment type="caution">
    <text evidence="6">The sequence shown here is derived from an EMBL/GenBank/DDBJ whole genome shotgun (WGS) entry which is preliminary data.</text>
</comment>
<keyword evidence="5" id="KW-0175">Coiled coil</keyword>
<dbReference type="InterPro" id="IPR036866">
    <property type="entry name" value="RibonucZ/Hydroxyglut_hydro"/>
</dbReference>
<evidence type="ECO:0000256" key="5">
    <source>
        <dbReference type="SAM" id="Coils"/>
    </source>
</evidence>
<evidence type="ECO:0000256" key="4">
    <source>
        <dbReference type="ARBA" id="ARBA00022833"/>
    </source>
</evidence>